<reference evidence="3 4" key="1">
    <citation type="submission" date="2023-07" db="EMBL/GenBank/DDBJ databases">
        <title>Sorghum-associated microbial communities from plants grown in Nebraska, USA.</title>
        <authorList>
            <person name="Schachtman D."/>
        </authorList>
    </citation>
    <scope>NUCLEOTIDE SEQUENCE [LARGE SCALE GENOMIC DNA]</scope>
    <source>
        <strain evidence="3 4">BE190</strain>
    </source>
</reference>
<name>A0ABU1UXL8_9GAMM</name>
<dbReference type="EMBL" id="JAVDVX010000003">
    <property type="protein sequence ID" value="MDR7089928.1"/>
    <property type="molecule type" value="Genomic_DNA"/>
</dbReference>
<dbReference type="Gene3D" id="3.30.1490.230">
    <property type="match status" value="1"/>
</dbReference>
<comment type="caution">
    <text evidence="3">The sequence shown here is derived from an EMBL/GenBank/DDBJ whole genome shotgun (WGS) entry which is preliminary data.</text>
</comment>
<evidence type="ECO:0000313" key="4">
    <source>
        <dbReference type="Proteomes" id="UP001253595"/>
    </source>
</evidence>
<organism evidence="3 4">
    <name type="scientific">Cellvibrio fibrivorans</name>
    <dbReference type="NCBI Taxonomy" id="126350"/>
    <lineage>
        <taxon>Bacteria</taxon>
        <taxon>Pseudomonadati</taxon>
        <taxon>Pseudomonadota</taxon>
        <taxon>Gammaproteobacteria</taxon>
        <taxon>Cellvibrionales</taxon>
        <taxon>Cellvibrionaceae</taxon>
        <taxon>Cellvibrio</taxon>
    </lineage>
</organism>
<gene>
    <name evidence="3" type="ORF">J2X05_001950</name>
</gene>
<dbReference type="RefSeq" id="WP_310071802.1">
    <property type="nucleotide sequence ID" value="NZ_JAVDVX010000003.1"/>
</dbReference>
<dbReference type="InterPro" id="IPR053754">
    <property type="entry name" value="OligoMan_bind_ChitinaseAct_sf"/>
</dbReference>
<feature type="domain" description="Mannan-binding protein" evidence="2">
    <location>
        <begin position="459"/>
        <end position="501"/>
    </location>
</feature>
<dbReference type="Proteomes" id="UP001253595">
    <property type="component" value="Unassembled WGS sequence"/>
</dbReference>
<evidence type="ECO:0000256" key="1">
    <source>
        <dbReference type="SAM" id="SignalP"/>
    </source>
</evidence>
<accession>A0ABU1UXL8</accession>
<dbReference type="InterPro" id="IPR021992">
    <property type="entry name" value="MVL"/>
</dbReference>
<feature type="chain" id="PRO_5047493935" description="Mannan-binding protein domain-containing protein" evidence="1">
    <location>
        <begin position="32"/>
        <end position="504"/>
    </location>
</feature>
<keyword evidence="1" id="KW-0732">Signal</keyword>
<evidence type="ECO:0000313" key="3">
    <source>
        <dbReference type="EMBL" id="MDR7089928.1"/>
    </source>
</evidence>
<sequence>MMKNKFNNKTRVALSVALLCATGFGAASVMAANEKAATSSAAAVPCAADPTWFTAPSMPTEVKQSAGVGDSTFCDFYQFSWQTFAYLMAQSKTDPKIRNFEDTSQYHELEVNADGTPANSCDDKHDSHTFFIRTSKPEEAGTAFVIPERIGQAGGGATIYDQNRNVVYYDVRFSKNMCDVNGIKQQQNFPGGTTELKTAWKVLGKGDDASKFITVDAQIGSEKGTTKLGMIGFHVAVATPDHPEFVWATYEHKVNAPDCSAPSTKTGWSFASQTCTADLQSKDALGIVQCRFNNPSAQKKVTGNPTEICREYPYGSAEGDLKYSENVSDIQSVNAGVQPYLTGNFAVLTNYFNVGALWVSDITQDSNIPNKIGLAQISNQRGSLRLANTVAETEYQAVNTDPGTQFISNCFGCHNYTGTASPASGKNTTSGSLSHIFDDIAIGSGQCLDVQAANLINNQQQANANCPTTCGNSSSQLQWNGQWTNQDAKTGQQLPMTVCGCCGK</sequence>
<feature type="signal peptide" evidence="1">
    <location>
        <begin position="1"/>
        <end position="31"/>
    </location>
</feature>
<dbReference type="Pfam" id="PF12151">
    <property type="entry name" value="MVL"/>
    <property type="match status" value="1"/>
</dbReference>
<evidence type="ECO:0000259" key="2">
    <source>
        <dbReference type="Pfam" id="PF12151"/>
    </source>
</evidence>
<proteinExistence type="predicted"/>
<keyword evidence="4" id="KW-1185">Reference proteome</keyword>
<protein>
    <recommendedName>
        <fullName evidence="2">Mannan-binding protein domain-containing protein</fullName>
    </recommendedName>
</protein>